<protein>
    <recommendedName>
        <fullName evidence="5">HotDog ACOT-type domain-containing protein</fullName>
    </recommendedName>
</protein>
<evidence type="ECO:0000256" key="3">
    <source>
        <dbReference type="ARBA" id="ARBA00022801"/>
    </source>
</evidence>
<dbReference type="SUPFAM" id="SSF54637">
    <property type="entry name" value="Thioesterase/thiol ester dehydrase-isomerase"/>
    <property type="match status" value="2"/>
</dbReference>
<dbReference type="InterPro" id="IPR033120">
    <property type="entry name" value="HOTDOG_ACOT"/>
</dbReference>
<dbReference type="InterPro" id="IPR029069">
    <property type="entry name" value="HotDog_dom_sf"/>
</dbReference>
<dbReference type="Pfam" id="PF03061">
    <property type="entry name" value="4HBT"/>
    <property type="match status" value="1"/>
</dbReference>
<keyword evidence="3" id="KW-0378">Hydrolase</keyword>
<dbReference type="GO" id="GO:0006637">
    <property type="term" value="P:acyl-CoA metabolic process"/>
    <property type="evidence" value="ECO:0007669"/>
    <property type="project" value="TreeGrafter"/>
</dbReference>
<feature type="domain" description="HotDog ACOT-type" evidence="5">
    <location>
        <begin position="108"/>
        <end position="238"/>
    </location>
</feature>
<evidence type="ECO:0000256" key="1">
    <source>
        <dbReference type="ARBA" id="ARBA00010458"/>
    </source>
</evidence>
<name>A0A0G4H9Z4_9ALVE</name>
<evidence type="ECO:0000259" key="5">
    <source>
        <dbReference type="PROSITE" id="PS51770"/>
    </source>
</evidence>
<dbReference type="GO" id="GO:0047617">
    <property type="term" value="F:fatty acyl-CoA hydrolase activity"/>
    <property type="evidence" value="ECO:0007669"/>
    <property type="project" value="TreeGrafter"/>
</dbReference>
<dbReference type="AlphaFoldDB" id="A0A0G4H9Z4"/>
<dbReference type="VEuPathDB" id="CryptoDB:Cvel_25541"/>
<reference evidence="6" key="1">
    <citation type="submission" date="2014-11" db="EMBL/GenBank/DDBJ databases">
        <authorList>
            <person name="Otto D Thomas"/>
            <person name="Naeem Raeece"/>
        </authorList>
    </citation>
    <scope>NUCLEOTIDE SEQUENCE</scope>
</reference>
<organism evidence="6">
    <name type="scientific">Chromera velia CCMP2878</name>
    <dbReference type="NCBI Taxonomy" id="1169474"/>
    <lineage>
        <taxon>Eukaryota</taxon>
        <taxon>Sar</taxon>
        <taxon>Alveolata</taxon>
        <taxon>Colpodellida</taxon>
        <taxon>Chromeraceae</taxon>
        <taxon>Chromera</taxon>
    </lineage>
</organism>
<evidence type="ECO:0000256" key="2">
    <source>
        <dbReference type="ARBA" id="ARBA00022737"/>
    </source>
</evidence>
<dbReference type="Gene3D" id="3.10.129.10">
    <property type="entry name" value="Hotdog Thioesterase"/>
    <property type="match status" value="2"/>
</dbReference>
<dbReference type="PANTHER" id="PTHR12655:SF0">
    <property type="entry name" value="ACYL-COENZYME A THIOESTERASE 9, MITOCHONDRIAL"/>
    <property type="match status" value="1"/>
</dbReference>
<gene>
    <name evidence="6" type="ORF">Cvel_25541</name>
</gene>
<evidence type="ECO:0000256" key="4">
    <source>
        <dbReference type="ARBA" id="ARBA00022946"/>
    </source>
</evidence>
<sequence>MFGRLAGTCLSSAVRRSPKNLGLAVGMCARSARFLQGSWQLFSTSASLPAPSSIQRVHDERIIESIAPITDNILPAAREAWGSSLEARPSLSFCPDDKTGTASSSGGKGLKNGFLELTLPLARNPDLRDLFMRPDVPDRIRFGRIFEYLDALAGDVAYRHCGGVGEPSSLQQGSHLTIVTAAVDALNLGRDLHMSKDLRLRGYVTHVGRSSMEVRTEVFEGDTYVGDGFFLMVALDKNTQRPTEVPRLIVEEGKGAPIESLAEVLEGAEERSKRRKVQTASALDRNPPLPEEQALVHRIWRATLRGARAPTTIADSGGESGKVAEASETSEGAVCHPEPPSVEVFPFPLSCYGGAPREIGSTRLDSNDLMQADNRNVHGKMFGGYLFRKAFELSWLTAKQFLGTHSPEFLGTDSVFFIKPVEVGAFLHSVARVSFAVPSEVHVRVDLFQVDPSNQTRDLSTSFHFYYGAKRDPETKTTVPPPPVYPRTYGDYMLYLDARRRFKQRS</sequence>
<dbReference type="PhylomeDB" id="A0A0G4H9Z4"/>
<proteinExistence type="inferred from homology"/>
<evidence type="ECO:0000313" key="6">
    <source>
        <dbReference type="EMBL" id="CEM40780.1"/>
    </source>
</evidence>
<dbReference type="EMBL" id="CDMZ01002102">
    <property type="protein sequence ID" value="CEM40780.1"/>
    <property type="molecule type" value="Genomic_DNA"/>
</dbReference>
<keyword evidence="4" id="KW-0809">Transit peptide</keyword>
<dbReference type="PROSITE" id="PS51770">
    <property type="entry name" value="HOTDOG_ACOT"/>
    <property type="match status" value="2"/>
</dbReference>
<dbReference type="InterPro" id="IPR006683">
    <property type="entry name" value="Thioestr_dom"/>
</dbReference>
<comment type="similarity">
    <text evidence="1">Belongs to the acyl coenzyme A hydrolase family.</text>
</comment>
<dbReference type="PANTHER" id="PTHR12655">
    <property type="entry name" value="ACYL-COA THIOESTERASE"/>
    <property type="match status" value="1"/>
</dbReference>
<dbReference type="CDD" id="cd03442">
    <property type="entry name" value="BFIT_BACH"/>
    <property type="match status" value="2"/>
</dbReference>
<accession>A0A0G4H9Z4</accession>
<feature type="domain" description="HotDog ACOT-type" evidence="5">
    <location>
        <begin position="360"/>
        <end position="473"/>
    </location>
</feature>
<keyword evidence="2" id="KW-0677">Repeat</keyword>